<dbReference type="Gene3D" id="3.30.1370.120">
    <property type="match status" value="3"/>
</dbReference>
<accession>A0ABV6ZV81</accession>
<dbReference type="EMBL" id="JBHRSV010000002">
    <property type="protein sequence ID" value="MFC2925349.1"/>
    <property type="molecule type" value="Genomic_DNA"/>
</dbReference>
<evidence type="ECO:0000256" key="6">
    <source>
        <dbReference type="ARBA" id="ARBA00022729"/>
    </source>
</evidence>
<reference evidence="16" key="1">
    <citation type="journal article" date="2019" name="Int. J. Syst. Evol. Microbiol.">
        <title>The Global Catalogue of Microorganisms (GCM) 10K type strain sequencing project: providing services to taxonomists for standard genome sequencing and annotation.</title>
        <authorList>
            <consortium name="The Broad Institute Genomics Platform"/>
            <consortium name="The Broad Institute Genome Sequencing Center for Infectious Disease"/>
            <person name="Wu L."/>
            <person name="Ma J."/>
        </authorList>
    </citation>
    <scope>NUCLEOTIDE SEQUENCE [LARGE SCALE GENOMIC DNA]</scope>
    <source>
        <strain evidence="16">KCTC 52487</strain>
    </source>
</reference>
<keyword evidence="4" id="KW-1134">Transmembrane beta strand</keyword>
<dbReference type="InterPro" id="IPR004846">
    <property type="entry name" value="T2SS/T3SS_dom"/>
</dbReference>
<evidence type="ECO:0000256" key="8">
    <source>
        <dbReference type="ARBA" id="ARBA00023136"/>
    </source>
</evidence>
<comment type="caution">
    <text evidence="15">The sequence shown here is derived from an EMBL/GenBank/DDBJ whole genome shotgun (WGS) entry which is preliminary data.</text>
</comment>
<keyword evidence="16" id="KW-1185">Reference proteome</keyword>
<name>A0ABV6ZV81_9PROT</name>
<dbReference type="PANTHER" id="PTHR30332:SF24">
    <property type="entry name" value="SECRETIN GSPD-RELATED"/>
    <property type="match status" value="1"/>
</dbReference>
<feature type="domain" description="NolW-like" evidence="13">
    <location>
        <begin position="126"/>
        <end position="184"/>
    </location>
</feature>
<feature type="chain" id="PRO_5046752150" evidence="11">
    <location>
        <begin position="27"/>
        <end position="648"/>
    </location>
</feature>
<evidence type="ECO:0000256" key="4">
    <source>
        <dbReference type="ARBA" id="ARBA00022452"/>
    </source>
</evidence>
<keyword evidence="7" id="KW-0653">Protein transport</keyword>
<keyword evidence="5" id="KW-0812">Transmembrane</keyword>
<comment type="subcellular location">
    <subcellularLocation>
        <location evidence="1 10">Cell outer membrane</location>
    </subcellularLocation>
</comment>
<dbReference type="InterPro" id="IPR050810">
    <property type="entry name" value="Bact_Secretion_Sys_Channel"/>
</dbReference>
<gene>
    <name evidence="15" type="primary">gspD</name>
    <name evidence="15" type="ORF">ACFOOR_04445</name>
</gene>
<evidence type="ECO:0000256" key="2">
    <source>
        <dbReference type="ARBA" id="ARBA00006980"/>
    </source>
</evidence>
<feature type="signal peptide" evidence="11">
    <location>
        <begin position="1"/>
        <end position="26"/>
    </location>
</feature>
<proteinExistence type="inferred from homology"/>
<evidence type="ECO:0000256" key="3">
    <source>
        <dbReference type="ARBA" id="ARBA00022448"/>
    </source>
</evidence>
<evidence type="ECO:0000256" key="11">
    <source>
        <dbReference type="SAM" id="SignalP"/>
    </source>
</evidence>
<keyword evidence="9" id="KW-0998">Cell outer membrane</keyword>
<evidence type="ECO:0000259" key="13">
    <source>
        <dbReference type="Pfam" id="PF03958"/>
    </source>
</evidence>
<evidence type="ECO:0000259" key="12">
    <source>
        <dbReference type="Pfam" id="PF00263"/>
    </source>
</evidence>
<dbReference type="PRINTS" id="PR00811">
    <property type="entry name" value="BCTERIALGSPD"/>
</dbReference>
<evidence type="ECO:0000256" key="5">
    <source>
        <dbReference type="ARBA" id="ARBA00022692"/>
    </source>
</evidence>
<dbReference type="Proteomes" id="UP001595379">
    <property type="component" value="Unassembled WGS sequence"/>
</dbReference>
<dbReference type="InterPro" id="IPR049371">
    <property type="entry name" value="GspD-like_N0"/>
</dbReference>
<dbReference type="InterPro" id="IPR013356">
    <property type="entry name" value="T2SS_GspD"/>
</dbReference>
<dbReference type="PANTHER" id="PTHR30332">
    <property type="entry name" value="PROBABLE GENERAL SECRETION PATHWAY PROTEIN D"/>
    <property type="match status" value="1"/>
</dbReference>
<evidence type="ECO:0000256" key="7">
    <source>
        <dbReference type="ARBA" id="ARBA00022927"/>
    </source>
</evidence>
<dbReference type="InterPro" id="IPR038591">
    <property type="entry name" value="NolW-like_sf"/>
</dbReference>
<dbReference type="RefSeq" id="WP_343165026.1">
    <property type="nucleotide sequence ID" value="NZ_JBHRSV010000002.1"/>
</dbReference>
<evidence type="ECO:0000313" key="15">
    <source>
        <dbReference type="EMBL" id="MFC2925349.1"/>
    </source>
</evidence>
<dbReference type="NCBIfam" id="TIGR02517">
    <property type="entry name" value="type_II_gspD"/>
    <property type="match status" value="1"/>
</dbReference>
<evidence type="ECO:0000313" key="16">
    <source>
        <dbReference type="Proteomes" id="UP001595379"/>
    </source>
</evidence>
<comment type="similarity">
    <text evidence="2">Belongs to the bacterial secretin family. GSP D subfamily.</text>
</comment>
<keyword evidence="3 10" id="KW-0813">Transport</keyword>
<dbReference type="Pfam" id="PF00263">
    <property type="entry name" value="Secretin"/>
    <property type="match status" value="1"/>
</dbReference>
<keyword evidence="8" id="KW-0472">Membrane</keyword>
<organism evidence="15 16">
    <name type="scientific">Hyphobacterium vulgare</name>
    <dbReference type="NCBI Taxonomy" id="1736751"/>
    <lineage>
        <taxon>Bacteria</taxon>
        <taxon>Pseudomonadati</taxon>
        <taxon>Pseudomonadota</taxon>
        <taxon>Alphaproteobacteria</taxon>
        <taxon>Maricaulales</taxon>
        <taxon>Maricaulaceae</taxon>
        <taxon>Hyphobacterium</taxon>
    </lineage>
</organism>
<evidence type="ECO:0000256" key="10">
    <source>
        <dbReference type="RuleBase" id="RU004004"/>
    </source>
</evidence>
<dbReference type="Pfam" id="PF03958">
    <property type="entry name" value="Secretin_N"/>
    <property type="match status" value="3"/>
</dbReference>
<keyword evidence="6 11" id="KW-0732">Signal</keyword>
<protein>
    <submittedName>
        <fullName evidence="15">Type II secretion system secretin GspD</fullName>
    </submittedName>
</protein>
<evidence type="ECO:0000256" key="1">
    <source>
        <dbReference type="ARBA" id="ARBA00004442"/>
    </source>
</evidence>
<evidence type="ECO:0000259" key="14">
    <source>
        <dbReference type="Pfam" id="PF21305"/>
    </source>
</evidence>
<feature type="domain" description="NolW-like" evidence="13">
    <location>
        <begin position="189"/>
        <end position="253"/>
    </location>
</feature>
<evidence type="ECO:0000256" key="9">
    <source>
        <dbReference type="ARBA" id="ARBA00023237"/>
    </source>
</evidence>
<sequence length="648" mass="67807">MTQSVLPRFLIAALAALCLIAPAATAQSGQVLNYRDADIRAVIDDVSLVTGYTFIVDPAVTGMVTITSQTPLSEDEFFAVFLSTLRVNGFTAVRTAPGTYQIVPDQEAARAGGPVGGTANGDQFVTAVIRLNHASARGAAGALRPIMSPQGIVNSVDGTNIIVLVDYAANVDRARGVIAGLDRDTSVYEVVTLANVGANDMAQIIEGMGVRGGSGEDGIYGVTVVPVPSSNSVLLRGDRDAVARMRELAQQVDAVSVSTQDYRVVTLSHADGATLLPILEGISAQLSGGEGAPASSISVAFHAQTNSLIINAPPDAQRQLEAVIRQLDVRRPQVLVEAIIVEISDTAARDLGVQFLLSGDTDGDAPFLMTRYRGVNPDLLAIAGALTVGENDESNPANPSLRDLALASLLNAGGITAGFAGEDGSGNIFGLILNALQADVNSNILSTPSILTLDNQEASILVGQQIPITTGEVLSSNNNNPFRTIERQDVGVQLEVRPLINDGDTIQLFIRQEVSSVFGTVSNNSDELITNQREIETTVLADNGEIIVLGGLIQRDEQESVSGVPGLSRLPGVGRLFRSEGRSASRTNLMVFIRPTIIRSAADMRGATAESYARVRTGAAATPPQISELEAIADMIASAPAGSADRPQ</sequence>
<dbReference type="PRINTS" id="PR01032">
    <property type="entry name" value="PHAGEIV"/>
</dbReference>
<dbReference type="Pfam" id="PF21305">
    <property type="entry name" value="type_II_gspD_N0"/>
    <property type="match status" value="1"/>
</dbReference>
<feature type="domain" description="GspD-like N0" evidence="14">
    <location>
        <begin position="32"/>
        <end position="102"/>
    </location>
</feature>
<dbReference type="InterPro" id="IPR005644">
    <property type="entry name" value="NolW-like"/>
</dbReference>
<feature type="domain" description="NolW-like" evidence="13">
    <location>
        <begin position="263"/>
        <end position="333"/>
    </location>
</feature>
<dbReference type="InterPro" id="IPR001775">
    <property type="entry name" value="GspD/PilQ"/>
</dbReference>
<feature type="domain" description="Type II/III secretion system secretin-like" evidence="12">
    <location>
        <begin position="435"/>
        <end position="599"/>
    </location>
</feature>